<dbReference type="CDD" id="cd00075">
    <property type="entry name" value="HATPase"/>
    <property type="match status" value="1"/>
</dbReference>
<gene>
    <name evidence="15" type="ORF">HNR21_001998</name>
</gene>
<keyword evidence="10" id="KW-0902">Two-component regulatory system</keyword>
<keyword evidence="5" id="KW-0597">Phosphoprotein</keyword>
<evidence type="ECO:0000256" key="6">
    <source>
        <dbReference type="ARBA" id="ARBA00022679"/>
    </source>
</evidence>
<evidence type="ECO:0000256" key="3">
    <source>
        <dbReference type="ARBA" id="ARBA00004236"/>
    </source>
</evidence>
<dbReference type="Pfam" id="PF00672">
    <property type="entry name" value="HAMP"/>
    <property type="match status" value="1"/>
</dbReference>
<evidence type="ECO:0000256" key="2">
    <source>
        <dbReference type="ARBA" id="ARBA00001968"/>
    </source>
</evidence>
<dbReference type="InterPro" id="IPR005467">
    <property type="entry name" value="His_kinase_dom"/>
</dbReference>
<protein>
    <recommendedName>
        <fullName evidence="4">histidine kinase</fullName>
        <ecNumber evidence="4">2.7.13.3</ecNumber>
    </recommendedName>
</protein>
<dbReference type="EMBL" id="JACJII010000001">
    <property type="protein sequence ID" value="MBA9003116.1"/>
    <property type="molecule type" value="Genomic_DNA"/>
</dbReference>
<sequence>MTVAALHRLSDRTPLRVRLIAAVLTLVLVGLAMISVAGVSVLRGYLTDRADEQLRMTTERLVDQIARPLVGPDGRVVLRVPADMYGQIRAPDGTVQTETRAPWITGSPRVPADLDGRYGEPFTVPGTGDGASWRVMAAPLEGGGSVVVGVSLDEADRTVRRLIAIDLMVGLAVLLVLAGVGVWVVRASLRPLEAIEETAGAIAAGDLSRRVPHADPRTEVGRLGGSLNGMLAQIEAAFRARQISESAARESERRMRRFVADAGHELRTPLTAIRGFAELYRQGAARTPAEVDRLIGRIEDAAARMGLLVEDLFLLARLDRQRPLELSPVDLLAVAAESVQEIRVVAPDRRIDLSVEGGMAYQVMGDEPRLRQVLGNLLKNAVTHTPAGTPVEVRLRPGTPAERHLLQTRGAPPGTPAVVCEVIDTGPGLTREQAHRVFERFYRADESRSREDGGTGLGLAIVAALVAAHNGVVQLETAPGQGATFRVLLPLWGDDPPRPPRAGRTPQDFGIQGTFRLC</sequence>
<evidence type="ECO:0000256" key="1">
    <source>
        <dbReference type="ARBA" id="ARBA00000085"/>
    </source>
</evidence>
<dbReference type="GO" id="GO:0005509">
    <property type="term" value="F:calcium ion binding"/>
    <property type="evidence" value="ECO:0007669"/>
    <property type="project" value="UniProtKB-ARBA"/>
</dbReference>
<comment type="cofactor">
    <cofactor evidence="2">
        <name>a divalent metal cation</name>
        <dbReference type="ChEBI" id="CHEBI:60240"/>
    </cofactor>
</comment>
<comment type="catalytic activity">
    <reaction evidence="1">
        <text>ATP + protein L-histidine = ADP + protein N-phospho-L-histidine.</text>
        <dbReference type="EC" id="2.7.13.3"/>
    </reaction>
</comment>
<evidence type="ECO:0000256" key="4">
    <source>
        <dbReference type="ARBA" id="ARBA00012438"/>
    </source>
</evidence>
<evidence type="ECO:0000313" key="16">
    <source>
        <dbReference type="Proteomes" id="UP000539313"/>
    </source>
</evidence>
<dbReference type="CDD" id="cd00082">
    <property type="entry name" value="HisKA"/>
    <property type="match status" value="1"/>
</dbReference>
<dbReference type="PROSITE" id="PS50109">
    <property type="entry name" value="HIS_KIN"/>
    <property type="match status" value="1"/>
</dbReference>
<dbReference type="SUPFAM" id="SSF47384">
    <property type="entry name" value="Homodimeric domain of signal transducing histidine kinase"/>
    <property type="match status" value="1"/>
</dbReference>
<dbReference type="EC" id="2.7.13.3" evidence="4"/>
<dbReference type="InterPro" id="IPR050428">
    <property type="entry name" value="TCS_sensor_his_kinase"/>
</dbReference>
<proteinExistence type="predicted"/>
<feature type="transmembrane region" description="Helical" evidence="12">
    <location>
        <begin position="20"/>
        <end position="46"/>
    </location>
</feature>
<dbReference type="Gene3D" id="3.30.565.10">
    <property type="entry name" value="Histidine kinase-like ATPase, C-terminal domain"/>
    <property type="match status" value="1"/>
</dbReference>
<comment type="subcellular location">
    <subcellularLocation>
        <location evidence="3">Cell membrane</location>
    </subcellularLocation>
</comment>
<keyword evidence="6 15" id="KW-0808">Transferase</keyword>
<dbReference type="Pfam" id="PF00512">
    <property type="entry name" value="HisKA"/>
    <property type="match status" value="1"/>
</dbReference>
<comment type="caution">
    <text evidence="15">The sequence shown here is derived from an EMBL/GenBank/DDBJ whole genome shotgun (WGS) entry which is preliminary data.</text>
</comment>
<dbReference type="PANTHER" id="PTHR45436">
    <property type="entry name" value="SENSOR HISTIDINE KINASE YKOH"/>
    <property type="match status" value="1"/>
</dbReference>
<dbReference type="FunFam" id="1.10.287.130:FF:000001">
    <property type="entry name" value="Two-component sensor histidine kinase"/>
    <property type="match status" value="1"/>
</dbReference>
<dbReference type="InterPro" id="IPR036890">
    <property type="entry name" value="HATPase_C_sf"/>
</dbReference>
<dbReference type="GO" id="GO:0000155">
    <property type="term" value="F:phosphorelay sensor kinase activity"/>
    <property type="evidence" value="ECO:0007669"/>
    <property type="project" value="InterPro"/>
</dbReference>
<evidence type="ECO:0000256" key="10">
    <source>
        <dbReference type="ARBA" id="ARBA00023012"/>
    </source>
</evidence>
<dbReference type="CDD" id="cd06225">
    <property type="entry name" value="HAMP"/>
    <property type="match status" value="1"/>
</dbReference>
<dbReference type="Proteomes" id="UP000539313">
    <property type="component" value="Unassembled WGS sequence"/>
</dbReference>
<evidence type="ECO:0000256" key="12">
    <source>
        <dbReference type="SAM" id="Phobius"/>
    </source>
</evidence>
<dbReference type="PANTHER" id="PTHR45436:SF5">
    <property type="entry name" value="SENSOR HISTIDINE KINASE TRCS"/>
    <property type="match status" value="1"/>
</dbReference>
<dbReference type="GO" id="GO:0005886">
    <property type="term" value="C:plasma membrane"/>
    <property type="evidence" value="ECO:0007669"/>
    <property type="project" value="UniProtKB-SubCell"/>
</dbReference>
<feature type="domain" description="HAMP" evidence="14">
    <location>
        <begin position="186"/>
        <end position="239"/>
    </location>
</feature>
<keyword evidence="16" id="KW-1185">Reference proteome</keyword>
<evidence type="ECO:0000259" key="14">
    <source>
        <dbReference type="PROSITE" id="PS50885"/>
    </source>
</evidence>
<dbReference type="SUPFAM" id="SSF158472">
    <property type="entry name" value="HAMP domain-like"/>
    <property type="match status" value="1"/>
</dbReference>
<dbReference type="FunFam" id="3.30.565.10:FF:000006">
    <property type="entry name" value="Sensor histidine kinase WalK"/>
    <property type="match status" value="1"/>
</dbReference>
<dbReference type="Pfam" id="PF02518">
    <property type="entry name" value="HATPase_c"/>
    <property type="match status" value="1"/>
</dbReference>
<reference evidence="15 16" key="1">
    <citation type="submission" date="2020-08" db="EMBL/GenBank/DDBJ databases">
        <title>Sequencing the genomes of 1000 actinobacteria strains.</title>
        <authorList>
            <person name="Klenk H.-P."/>
        </authorList>
    </citation>
    <scope>NUCLEOTIDE SEQUENCE [LARGE SCALE GENOMIC DNA]</scope>
    <source>
        <strain evidence="15 16">DSM 45823</strain>
    </source>
</reference>
<dbReference type="Gene3D" id="1.10.287.130">
    <property type="match status" value="1"/>
</dbReference>
<dbReference type="PROSITE" id="PS50885">
    <property type="entry name" value="HAMP"/>
    <property type="match status" value="1"/>
</dbReference>
<dbReference type="RefSeq" id="WP_182704976.1">
    <property type="nucleotide sequence ID" value="NZ_JACJII010000001.1"/>
</dbReference>
<evidence type="ECO:0000256" key="5">
    <source>
        <dbReference type="ARBA" id="ARBA00022553"/>
    </source>
</evidence>
<dbReference type="InterPro" id="IPR003661">
    <property type="entry name" value="HisK_dim/P_dom"/>
</dbReference>
<keyword evidence="7 12" id="KW-0812">Transmembrane</keyword>
<keyword evidence="9 12" id="KW-1133">Transmembrane helix</keyword>
<evidence type="ECO:0000256" key="7">
    <source>
        <dbReference type="ARBA" id="ARBA00022692"/>
    </source>
</evidence>
<accession>A0A7W3MWE0</accession>
<evidence type="ECO:0000313" key="15">
    <source>
        <dbReference type="EMBL" id="MBA9003116.1"/>
    </source>
</evidence>
<dbReference type="SMART" id="SM00387">
    <property type="entry name" value="HATPase_c"/>
    <property type="match status" value="1"/>
</dbReference>
<keyword evidence="11 12" id="KW-0472">Membrane</keyword>
<evidence type="ECO:0000256" key="11">
    <source>
        <dbReference type="ARBA" id="ARBA00023136"/>
    </source>
</evidence>
<feature type="transmembrane region" description="Helical" evidence="12">
    <location>
        <begin position="162"/>
        <end position="185"/>
    </location>
</feature>
<organism evidence="15 16">
    <name type="scientific">Thermomonospora cellulosilytica</name>
    <dbReference type="NCBI Taxonomy" id="1411118"/>
    <lineage>
        <taxon>Bacteria</taxon>
        <taxon>Bacillati</taxon>
        <taxon>Actinomycetota</taxon>
        <taxon>Actinomycetes</taxon>
        <taxon>Streptosporangiales</taxon>
        <taxon>Thermomonosporaceae</taxon>
        <taxon>Thermomonospora</taxon>
    </lineage>
</organism>
<dbReference type="InterPro" id="IPR036097">
    <property type="entry name" value="HisK_dim/P_sf"/>
</dbReference>
<evidence type="ECO:0000256" key="9">
    <source>
        <dbReference type="ARBA" id="ARBA00022989"/>
    </source>
</evidence>
<dbReference type="InterPro" id="IPR003594">
    <property type="entry name" value="HATPase_dom"/>
</dbReference>
<name>A0A7W3MWE0_9ACTN</name>
<dbReference type="SMART" id="SM00304">
    <property type="entry name" value="HAMP"/>
    <property type="match status" value="1"/>
</dbReference>
<dbReference type="InterPro" id="IPR004358">
    <property type="entry name" value="Sig_transdc_His_kin-like_C"/>
</dbReference>
<dbReference type="Gene3D" id="6.10.340.10">
    <property type="match status" value="1"/>
</dbReference>
<feature type="domain" description="Histidine kinase" evidence="13">
    <location>
        <begin position="261"/>
        <end position="493"/>
    </location>
</feature>
<dbReference type="SMART" id="SM00388">
    <property type="entry name" value="HisKA"/>
    <property type="match status" value="1"/>
</dbReference>
<keyword evidence="8 15" id="KW-0418">Kinase</keyword>
<evidence type="ECO:0000256" key="8">
    <source>
        <dbReference type="ARBA" id="ARBA00022777"/>
    </source>
</evidence>
<evidence type="ECO:0000259" key="13">
    <source>
        <dbReference type="PROSITE" id="PS50109"/>
    </source>
</evidence>
<dbReference type="PRINTS" id="PR00344">
    <property type="entry name" value="BCTRLSENSOR"/>
</dbReference>
<dbReference type="InterPro" id="IPR003660">
    <property type="entry name" value="HAMP_dom"/>
</dbReference>
<dbReference type="SUPFAM" id="SSF55874">
    <property type="entry name" value="ATPase domain of HSP90 chaperone/DNA topoisomerase II/histidine kinase"/>
    <property type="match status" value="1"/>
</dbReference>
<dbReference type="AlphaFoldDB" id="A0A7W3MWE0"/>